<evidence type="ECO:0000256" key="8">
    <source>
        <dbReference type="ARBA" id="ARBA00033408"/>
    </source>
</evidence>
<evidence type="ECO:0000256" key="9">
    <source>
        <dbReference type="PIRNR" id="PIRNR003128"/>
    </source>
</evidence>
<dbReference type="PANTHER" id="PTHR11059">
    <property type="entry name" value="DNA REPAIR PROTEIN RECN"/>
    <property type="match status" value="1"/>
</dbReference>
<proteinExistence type="inferred from homology"/>
<dbReference type="CDD" id="cd03241">
    <property type="entry name" value="ABC_RecN"/>
    <property type="match status" value="2"/>
</dbReference>
<keyword evidence="5 9" id="KW-0227">DNA damage</keyword>
<dbReference type="FunFam" id="3.40.50.300:FF:000356">
    <property type="entry name" value="DNA repair protein RecN"/>
    <property type="match status" value="1"/>
</dbReference>
<evidence type="ECO:0000256" key="3">
    <source>
        <dbReference type="ARBA" id="ARBA00021315"/>
    </source>
</evidence>
<dbReference type="EMBL" id="AFPZ01000009">
    <property type="protein sequence ID" value="EGQ27751.1"/>
    <property type="molecule type" value="Genomic_DNA"/>
</dbReference>
<evidence type="ECO:0000256" key="6">
    <source>
        <dbReference type="ARBA" id="ARBA00022840"/>
    </source>
</evidence>
<comment type="function">
    <text evidence="1 9">May be involved in recombinational repair of damaged DNA.</text>
</comment>
<dbReference type="Proteomes" id="UP000005316">
    <property type="component" value="Unassembled WGS sequence"/>
</dbReference>
<dbReference type="GO" id="GO:0005524">
    <property type="term" value="F:ATP binding"/>
    <property type="evidence" value="ECO:0007669"/>
    <property type="project" value="UniProtKB-KW"/>
</dbReference>
<gene>
    <name evidence="11" type="primary">recN</name>
    <name evidence="11" type="ORF">HMPREF9372_0231</name>
</gene>
<dbReference type="Gene3D" id="3.40.50.300">
    <property type="entry name" value="P-loop containing nucleotide triphosphate hydrolases"/>
    <property type="match status" value="2"/>
</dbReference>
<dbReference type="InterPro" id="IPR003395">
    <property type="entry name" value="RecF/RecN/SMC_N"/>
</dbReference>
<dbReference type="PIRSF" id="PIRSF003128">
    <property type="entry name" value="RecN"/>
    <property type="match status" value="1"/>
</dbReference>
<comment type="similarity">
    <text evidence="2 9">Belongs to the RecN family.</text>
</comment>
<dbReference type="Pfam" id="PF02463">
    <property type="entry name" value="SMC_N"/>
    <property type="match status" value="1"/>
</dbReference>
<feature type="domain" description="RecF/RecN/SMC N-terminal" evidence="10">
    <location>
        <begin position="6"/>
        <end position="514"/>
    </location>
</feature>
<dbReference type="AlphaFoldDB" id="F9DN51"/>
<dbReference type="HOGENOM" id="CLU_018297_3_1_9"/>
<dbReference type="GO" id="GO:0009432">
    <property type="term" value="P:SOS response"/>
    <property type="evidence" value="ECO:0007669"/>
    <property type="project" value="TreeGrafter"/>
</dbReference>
<evidence type="ECO:0000256" key="5">
    <source>
        <dbReference type="ARBA" id="ARBA00022763"/>
    </source>
</evidence>
<dbReference type="PANTHER" id="PTHR11059:SF0">
    <property type="entry name" value="DNA REPAIR PROTEIN RECN"/>
    <property type="match status" value="1"/>
</dbReference>
<evidence type="ECO:0000256" key="7">
    <source>
        <dbReference type="ARBA" id="ARBA00023204"/>
    </source>
</evidence>
<dbReference type="FunFam" id="3.40.50.300:FF:000319">
    <property type="entry name" value="DNA repair protein RecN"/>
    <property type="match status" value="1"/>
</dbReference>
<keyword evidence="7 9" id="KW-0234">DNA repair</keyword>
<evidence type="ECO:0000313" key="12">
    <source>
        <dbReference type="Proteomes" id="UP000005316"/>
    </source>
</evidence>
<dbReference type="GO" id="GO:0043590">
    <property type="term" value="C:bacterial nucleoid"/>
    <property type="evidence" value="ECO:0007669"/>
    <property type="project" value="TreeGrafter"/>
</dbReference>
<dbReference type="SUPFAM" id="SSF52540">
    <property type="entry name" value="P-loop containing nucleoside triphosphate hydrolases"/>
    <property type="match status" value="2"/>
</dbReference>
<dbReference type="InterPro" id="IPR004604">
    <property type="entry name" value="DNA_recomb/repair_RecN"/>
</dbReference>
<keyword evidence="6" id="KW-0067">ATP-binding</keyword>
<evidence type="ECO:0000256" key="2">
    <source>
        <dbReference type="ARBA" id="ARBA00009441"/>
    </source>
</evidence>
<dbReference type="GO" id="GO:0006281">
    <property type="term" value="P:DNA repair"/>
    <property type="evidence" value="ECO:0007669"/>
    <property type="project" value="UniProtKB-KW"/>
</dbReference>
<reference evidence="11 12" key="1">
    <citation type="submission" date="2011-04" db="EMBL/GenBank/DDBJ databases">
        <authorList>
            <person name="Muzny D."/>
            <person name="Qin X."/>
            <person name="Deng J."/>
            <person name="Jiang H."/>
            <person name="Liu Y."/>
            <person name="Qu J."/>
            <person name="Song X.-Z."/>
            <person name="Zhang L."/>
            <person name="Thornton R."/>
            <person name="Coyle M."/>
            <person name="Francisco L."/>
            <person name="Jackson L."/>
            <person name="Javaid M."/>
            <person name="Korchina V."/>
            <person name="Kovar C."/>
            <person name="Mata R."/>
            <person name="Mathew T."/>
            <person name="Ngo R."/>
            <person name="Nguyen L."/>
            <person name="Nguyen N."/>
            <person name="Okwuonu G."/>
            <person name="Ongeri F."/>
            <person name="Pham C."/>
            <person name="Simmons D."/>
            <person name="Wilczek-Boney K."/>
            <person name="Hale W."/>
            <person name="Jakkamsetti A."/>
            <person name="Pham P."/>
            <person name="Ruth R."/>
            <person name="San Lucas F."/>
            <person name="Warren J."/>
            <person name="Zhang J."/>
            <person name="Zhao Z."/>
            <person name="Zhou C."/>
            <person name="Zhu D."/>
            <person name="Lee S."/>
            <person name="Bess C."/>
            <person name="Blankenburg K."/>
            <person name="Forbes L."/>
            <person name="Fu Q."/>
            <person name="Gubbala S."/>
            <person name="Hirani K."/>
            <person name="Jayaseelan J.C."/>
            <person name="Lara F."/>
            <person name="Munidasa M."/>
            <person name="Palculict T."/>
            <person name="Patil S."/>
            <person name="Pu L.-L."/>
            <person name="Saada N."/>
            <person name="Tang L."/>
            <person name="Weissenberger G."/>
            <person name="Zhu Y."/>
            <person name="Hemphill L."/>
            <person name="Shang Y."/>
            <person name="Youmans B."/>
            <person name="Ayvaz T."/>
            <person name="Ross M."/>
            <person name="Santibanez J."/>
            <person name="Aqrawi P."/>
            <person name="Gross S."/>
            <person name="Joshi V."/>
            <person name="Fowler G."/>
            <person name="Nazareth L."/>
            <person name="Reid J."/>
            <person name="Worley K."/>
            <person name="Petrosino J."/>
            <person name="Highlander S."/>
            <person name="Gibbs R."/>
        </authorList>
    </citation>
    <scope>NUCLEOTIDE SEQUENCE [LARGE SCALE GENOMIC DNA]</scope>
    <source>
        <strain evidence="11 12">2681</strain>
    </source>
</reference>
<evidence type="ECO:0000259" key="10">
    <source>
        <dbReference type="Pfam" id="PF02463"/>
    </source>
</evidence>
<sequence>MNSSLLSELSIKNFAIIEQLEITFEEGLTVLTGETGAGKSIIIDAVQLLAGGRGSQEFIRHGTTKAELQGMFTVDVNRQAVMDRLEEFGIEAEEGVVILRRDLNVNGKSVCRVNGKLVTIAILREIGGMLIDIHGQHENQELMNERRHIHLLDFYIGEPIERALSTYTEIYDKYKKLQQLIAAKTQDEQQIAQKIDLYSFQLEEIDAANLVIGEEEELEAERVKLQHFHRLFDRLNTSYEAIALESHGLDWVGNAMSDLEEAASIDTELVPLSETVNSSFYSLQDVSHDLKRLIDSMEFQPDRLNFVEERLALFLTLKRKYGKSLEEILLYRDKIADALDQLVNRDERLHQNQELLAQYVKDLEIEANELSIIRKKAALRLEKGIEEQLKQLYMEKATFKVQIQQKEPKQFDANGFDEVVFMISTNLGEPLKPLVRVASGGELSRMMLALKTIFSQHQGVTSIIFDEVDTGVSGRVAQSIAEKIAMIASHSQVLCISHLPQVAAMADHHYLIKKDIHDGRTTTAIHDVMKTERTEELSRMLSGAEITPLTLQHADELLTLASQRKQAFRKDI</sequence>
<dbReference type="GO" id="GO:0006310">
    <property type="term" value="P:DNA recombination"/>
    <property type="evidence" value="ECO:0007669"/>
    <property type="project" value="InterPro"/>
</dbReference>
<evidence type="ECO:0000256" key="4">
    <source>
        <dbReference type="ARBA" id="ARBA00022741"/>
    </source>
</evidence>
<dbReference type="NCBIfam" id="TIGR00634">
    <property type="entry name" value="recN"/>
    <property type="match status" value="1"/>
</dbReference>
<dbReference type="eggNOG" id="COG0497">
    <property type="taxonomic scope" value="Bacteria"/>
</dbReference>
<keyword evidence="4" id="KW-0547">Nucleotide-binding</keyword>
<evidence type="ECO:0000256" key="1">
    <source>
        <dbReference type="ARBA" id="ARBA00003618"/>
    </source>
</evidence>
<evidence type="ECO:0000313" key="11">
    <source>
        <dbReference type="EMBL" id="EGQ27751.1"/>
    </source>
</evidence>
<name>F9DN51_9BACL</name>
<dbReference type="STRING" id="759851.SAMN04244570_0719"/>
<accession>F9DN51</accession>
<organism evidence="11 12">
    <name type="scientific">Sporosarcina newyorkensis 2681</name>
    <dbReference type="NCBI Taxonomy" id="1027292"/>
    <lineage>
        <taxon>Bacteria</taxon>
        <taxon>Bacillati</taxon>
        <taxon>Bacillota</taxon>
        <taxon>Bacilli</taxon>
        <taxon>Bacillales</taxon>
        <taxon>Caryophanaceae</taxon>
        <taxon>Sporosarcina</taxon>
    </lineage>
</organism>
<protein>
    <recommendedName>
        <fullName evidence="3 9">DNA repair protein RecN</fullName>
    </recommendedName>
    <alternativeName>
        <fullName evidence="8 9">Recombination protein N</fullName>
    </alternativeName>
</protein>
<comment type="caution">
    <text evidence="11">The sequence shown here is derived from an EMBL/GenBank/DDBJ whole genome shotgun (WGS) entry which is preliminary data.</text>
</comment>
<dbReference type="InterPro" id="IPR027417">
    <property type="entry name" value="P-loop_NTPase"/>
</dbReference>